<protein>
    <recommendedName>
        <fullName evidence="2">Peptidase C45 hydrolase domain-containing protein</fullName>
    </recommendedName>
</protein>
<dbReference type="PANTHER" id="PTHR34180:SF1">
    <property type="entry name" value="BETA-ALANYL-DOPAMINE_CARCININE HYDROLASE"/>
    <property type="match status" value="1"/>
</dbReference>
<sequence>MFTRPLIAALICALSPLPALACTLWGAAGTAADGGTLISKNRDWAPDHHQVLRKVRPKKGWAYFGLYAEGNGDPGLKAGVNEKGLTIVSASSNLPRSVREDQPDMHGVMVKILTDYDSVDALIANADKVFSKSRANFFLISDRNKVLTVEVGLHGKYALSVNDSGTATHTNHYLDPELTKAYPQKTSASSRTRYQRINSLLGQSTAPYTLEQFSSLSRDHHDGPDNSLWRSGKEYTLASWIVATPAQGAPRLHVVIANPGEREVTQDLVLDAQFWK</sequence>
<dbReference type="STRING" id="1484693.RS694_14355"/>
<evidence type="ECO:0000313" key="4">
    <source>
        <dbReference type="Proteomes" id="UP000186110"/>
    </source>
</evidence>
<dbReference type="Pfam" id="PF03417">
    <property type="entry name" value="AAT"/>
    <property type="match status" value="1"/>
</dbReference>
<proteinExistence type="predicted"/>
<dbReference type="KEGG" id="rsb:RS694_14355"/>
<dbReference type="Proteomes" id="UP000186110">
    <property type="component" value="Chromosome"/>
</dbReference>
<reference evidence="3 4" key="1">
    <citation type="submission" date="2017-01" db="EMBL/GenBank/DDBJ databases">
        <authorList>
            <person name="Mah S.A."/>
            <person name="Swanson W.J."/>
            <person name="Moy G.W."/>
            <person name="Vacquier V.D."/>
        </authorList>
    </citation>
    <scope>NUCLEOTIDE SEQUENCE [LARGE SCALE GENOMIC DNA]</scope>
    <source>
        <strain evidence="3 4">DSM 22694</strain>
    </source>
</reference>
<keyword evidence="1" id="KW-0732">Signal</keyword>
<evidence type="ECO:0000256" key="1">
    <source>
        <dbReference type="SAM" id="SignalP"/>
    </source>
</evidence>
<dbReference type="eggNOG" id="COG4927">
    <property type="taxonomic scope" value="Bacteria"/>
</dbReference>
<dbReference type="PANTHER" id="PTHR34180">
    <property type="entry name" value="PEPTIDASE C45"/>
    <property type="match status" value="1"/>
</dbReference>
<accession>A0A1P8KC46</accession>
<feature type="chain" id="PRO_5010260835" description="Peptidase C45 hydrolase domain-containing protein" evidence="1">
    <location>
        <begin position="22"/>
        <end position="276"/>
    </location>
</feature>
<organism evidence="3 4">
    <name type="scientific">Rhodoferax saidenbachensis</name>
    <dbReference type="NCBI Taxonomy" id="1484693"/>
    <lineage>
        <taxon>Bacteria</taxon>
        <taxon>Pseudomonadati</taxon>
        <taxon>Pseudomonadota</taxon>
        <taxon>Betaproteobacteria</taxon>
        <taxon>Burkholderiales</taxon>
        <taxon>Comamonadaceae</taxon>
        <taxon>Rhodoferax</taxon>
    </lineage>
</organism>
<evidence type="ECO:0000259" key="2">
    <source>
        <dbReference type="Pfam" id="PF03417"/>
    </source>
</evidence>
<evidence type="ECO:0000313" key="3">
    <source>
        <dbReference type="EMBL" id="APW43597.1"/>
    </source>
</evidence>
<dbReference type="AlphaFoldDB" id="A0A1P8KC46"/>
<dbReference type="EMBL" id="CP019239">
    <property type="protein sequence ID" value="APW43597.1"/>
    <property type="molecule type" value="Genomic_DNA"/>
</dbReference>
<name>A0A1P8KC46_9BURK</name>
<dbReference type="RefSeq" id="WP_029709057.1">
    <property type="nucleotide sequence ID" value="NZ_CP019239.1"/>
</dbReference>
<dbReference type="InterPro" id="IPR005079">
    <property type="entry name" value="Peptidase_C45_hydrolase"/>
</dbReference>
<dbReference type="Gene3D" id="3.60.60.10">
    <property type="entry name" value="Penicillin V Acylase, Chain A"/>
    <property type="match status" value="1"/>
</dbReference>
<gene>
    <name evidence="3" type="ORF">RS694_14355</name>
</gene>
<feature type="domain" description="Peptidase C45 hydrolase" evidence="2">
    <location>
        <begin position="32"/>
        <end position="241"/>
    </location>
</feature>
<feature type="signal peptide" evidence="1">
    <location>
        <begin position="1"/>
        <end position="21"/>
    </location>
</feature>
<dbReference type="InterPro" id="IPR047801">
    <property type="entry name" value="Peptidase_C45"/>
</dbReference>
<keyword evidence="4" id="KW-1185">Reference proteome</keyword>